<keyword evidence="1" id="KW-0732">Signal</keyword>
<name>A0A2A9EZK1_9MICO</name>
<protein>
    <recommendedName>
        <fullName evidence="4">Ig-like domain-containing protein</fullName>
    </recommendedName>
</protein>
<evidence type="ECO:0000256" key="1">
    <source>
        <dbReference type="SAM" id="SignalP"/>
    </source>
</evidence>
<accession>A0A2A9EZK1</accession>
<dbReference type="EMBL" id="PDJJ01000001">
    <property type="protein sequence ID" value="PFG44577.1"/>
    <property type="molecule type" value="Genomic_DNA"/>
</dbReference>
<evidence type="ECO:0008006" key="4">
    <source>
        <dbReference type="Google" id="ProtNLM"/>
    </source>
</evidence>
<dbReference type="OrthoDB" id="5137583at2"/>
<comment type="caution">
    <text evidence="2">The sequence shown here is derived from an EMBL/GenBank/DDBJ whole genome shotgun (WGS) entry which is preliminary data.</text>
</comment>
<organism evidence="2 3">
    <name type="scientific">Isoptericola jiangsuensis</name>
    <dbReference type="NCBI Taxonomy" id="548579"/>
    <lineage>
        <taxon>Bacteria</taxon>
        <taxon>Bacillati</taxon>
        <taxon>Actinomycetota</taxon>
        <taxon>Actinomycetes</taxon>
        <taxon>Micrococcales</taxon>
        <taxon>Promicromonosporaceae</taxon>
        <taxon>Isoptericola</taxon>
    </lineage>
</organism>
<evidence type="ECO:0000313" key="3">
    <source>
        <dbReference type="Proteomes" id="UP000224130"/>
    </source>
</evidence>
<dbReference type="Proteomes" id="UP000224130">
    <property type="component" value="Unassembled WGS sequence"/>
</dbReference>
<dbReference type="AlphaFoldDB" id="A0A2A9EZK1"/>
<gene>
    <name evidence="2" type="ORF">ATJ88_3306</name>
</gene>
<feature type="signal peptide" evidence="1">
    <location>
        <begin position="1"/>
        <end position="27"/>
    </location>
</feature>
<sequence length="487" mass="52809">MRRTSRLVTAALTLLSLLAVGLVPAEAAVPRGTGSFTFRQIDLDVTVSMKDVVVGPAPKVARMWFTFDHPREKLSIDGLGKSSAYIVGPGGAVSQSAYLVKTSEHRAYADFVLSAGFTPGTYRATVSLKSTVDGRTYATTREDVVAFQVRRATRMTVSSKRSGDRTVVSGRLTRWRDVEYRTAIARRPLAGVKVRLSFDPAGATGPRYVTTVRTDDAGRFRRTLDHRGKGRWVATFAGNSNHAATGVHPTGSAEPKVRHVLTRSRTSHGTKVTMKVRTRDAVVAGRTETVRVEVEWSADGPGRLTHDTTYVCASSRLGHYDWHCSTPRGSGNKLVADLYVGPDDPAGIYDVDVWADPALDTGTIYFPADRAGSFRVSKATRTKVHVSDSSVSKGDRVSVSGTLRKPSQLDRWNLGGWRAAAGEKVKIYFDPAGPGGPVLKGIDTVDADGRFRRWFTVRESGTWVVRYAGSSAHHLRASSAKVGVTVS</sequence>
<reference evidence="2 3" key="1">
    <citation type="submission" date="2017-10" db="EMBL/GenBank/DDBJ databases">
        <title>Sequencing the genomes of 1000 actinobacteria strains.</title>
        <authorList>
            <person name="Klenk H.-P."/>
        </authorList>
    </citation>
    <scope>NUCLEOTIDE SEQUENCE [LARGE SCALE GENOMIC DNA]</scope>
    <source>
        <strain evidence="2 3">DSM 21863</strain>
    </source>
</reference>
<evidence type="ECO:0000313" key="2">
    <source>
        <dbReference type="EMBL" id="PFG44577.1"/>
    </source>
</evidence>
<feature type="chain" id="PRO_5012111707" description="Ig-like domain-containing protein" evidence="1">
    <location>
        <begin position="28"/>
        <end position="487"/>
    </location>
</feature>
<proteinExistence type="predicted"/>
<dbReference type="RefSeq" id="WP_098464764.1">
    <property type="nucleotide sequence ID" value="NZ_PDJJ01000001.1"/>
</dbReference>
<keyword evidence="3" id="KW-1185">Reference proteome</keyword>